<comment type="caution">
    <text evidence="2">The sequence shown here is derived from an EMBL/GenBank/DDBJ whole genome shotgun (WGS) entry which is preliminary data.</text>
</comment>
<dbReference type="PANTHER" id="PTHR48207">
    <property type="entry name" value="SUCCINATE--HYDROXYMETHYLGLUTARATE COA-TRANSFERASE"/>
    <property type="match status" value="1"/>
</dbReference>
<evidence type="ECO:0000313" key="3">
    <source>
        <dbReference type="Proteomes" id="UP000248134"/>
    </source>
</evidence>
<dbReference type="RefSeq" id="WP_110784700.1">
    <property type="nucleotide sequence ID" value="NZ_QKQS01000006.1"/>
</dbReference>
<name>A0A323UMM3_RHOPL</name>
<dbReference type="InterPro" id="IPR044855">
    <property type="entry name" value="CoA-Trfase_III_dom3_sf"/>
</dbReference>
<dbReference type="EMBL" id="QKQS01000006">
    <property type="protein sequence ID" value="PZA13537.1"/>
    <property type="molecule type" value="Genomic_DNA"/>
</dbReference>
<organism evidence="2 3">
    <name type="scientific">Rhodopseudomonas palustris</name>
    <dbReference type="NCBI Taxonomy" id="1076"/>
    <lineage>
        <taxon>Bacteria</taxon>
        <taxon>Pseudomonadati</taxon>
        <taxon>Pseudomonadota</taxon>
        <taxon>Alphaproteobacteria</taxon>
        <taxon>Hyphomicrobiales</taxon>
        <taxon>Nitrobacteraceae</taxon>
        <taxon>Rhodopseudomonas</taxon>
    </lineage>
</organism>
<keyword evidence="1 2" id="KW-0808">Transferase</keyword>
<dbReference type="InterPro" id="IPR003673">
    <property type="entry name" value="CoA-Trfase_fam_III"/>
</dbReference>
<dbReference type="AlphaFoldDB" id="A0A323UMM3"/>
<dbReference type="SUPFAM" id="SSF89796">
    <property type="entry name" value="CoA-transferase family III (CaiB/BaiF)"/>
    <property type="match status" value="1"/>
</dbReference>
<dbReference type="Gene3D" id="3.40.50.10540">
    <property type="entry name" value="Crotonobetainyl-coa:carnitine coa-transferase, domain 1"/>
    <property type="match status" value="1"/>
</dbReference>
<dbReference type="OrthoDB" id="5720311at2"/>
<evidence type="ECO:0000256" key="1">
    <source>
        <dbReference type="ARBA" id="ARBA00022679"/>
    </source>
</evidence>
<dbReference type="Gene3D" id="3.30.1540.10">
    <property type="entry name" value="formyl-coa transferase, domain 3"/>
    <property type="match status" value="1"/>
</dbReference>
<dbReference type="PANTHER" id="PTHR48207:SF3">
    <property type="entry name" value="SUCCINATE--HYDROXYMETHYLGLUTARATE COA-TRANSFERASE"/>
    <property type="match status" value="1"/>
</dbReference>
<proteinExistence type="predicted"/>
<dbReference type="GO" id="GO:0008410">
    <property type="term" value="F:CoA-transferase activity"/>
    <property type="evidence" value="ECO:0007669"/>
    <property type="project" value="TreeGrafter"/>
</dbReference>
<dbReference type="InterPro" id="IPR023606">
    <property type="entry name" value="CoA-Trfase_III_dom_1_sf"/>
</dbReference>
<reference evidence="2 3" key="1">
    <citation type="submission" date="2018-06" db="EMBL/GenBank/DDBJ databases">
        <title>Draft Whole-Genome Sequence of the purple photosynthetic bacterium Rhodospeudomonas palustris XCP.</title>
        <authorList>
            <person name="Rayyan A."/>
            <person name="Meyer T.E."/>
            <person name="Kyndt J.A."/>
        </authorList>
    </citation>
    <scope>NUCLEOTIDE SEQUENCE [LARGE SCALE GENOMIC DNA]</scope>
    <source>
        <strain evidence="2 3">XCP</strain>
    </source>
</reference>
<accession>A0A323UMM3</accession>
<protein>
    <submittedName>
        <fullName evidence="2">CoA transferase</fullName>
    </submittedName>
</protein>
<dbReference type="Proteomes" id="UP000248134">
    <property type="component" value="Unassembled WGS sequence"/>
</dbReference>
<evidence type="ECO:0000313" key="2">
    <source>
        <dbReference type="EMBL" id="PZA13537.1"/>
    </source>
</evidence>
<gene>
    <name evidence="2" type="ORF">DNX69_04015</name>
</gene>
<sequence>MTVDTRTQKPQATAARVSTAKALDGLRVLDFSTTIAGPHCTRMLSDMGAEVIKIEAAEGDTMRNRPPVRKNCSTAFGQLNVGKKSIVLDLKSAAGLEAVQRLVASADVLVENFRPGVMQRLQMDYESLRGFNPELIYCSISGYGQTGPSAELPAYAPAIHAASGFDMAHLAYQPGRDRPDYCGIYLADVVSGIYAYGAITSALYQRVRTGEGQHIDVSMLESMLTLTLNEMQWSQFPVTLPARPQFGPVETSDGYVMIAVASEKSFRSFMLAAERPDLITDPRFAKYADRRLNWGELMDTIETWSRKLTSKQCLATLDKFGVPCSAYRTVAEAMADPQTAHRQALAEVHDDDGSFKVLNLPFRMSAANPSPNPKVARLGEHTKAVLQQTGYSDDDLAQFGAG</sequence>
<dbReference type="Pfam" id="PF02515">
    <property type="entry name" value="CoA_transf_3"/>
    <property type="match status" value="1"/>
</dbReference>
<dbReference type="InterPro" id="IPR050483">
    <property type="entry name" value="CoA-transferase_III_domain"/>
</dbReference>